<comment type="caution">
    <text evidence="10">The sequence shown here is derived from an EMBL/GenBank/DDBJ whole genome shotgun (WGS) entry which is preliminary data.</text>
</comment>
<evidence type="ECO:0000256" key="3">
    <source>
        <dbReference type="ARBA" id="ARBA00012884"/>
    </source>
</evidence>
<dbReference type="InterPro" id="IPR016162">
    <property type="entry name" value="Ald_DH_N"/>
</dbReference>
<evidence type="ECO:0000256" key="4">
    <source>
        <dbReference type="ARBA" id="ARBA00023002"/>
    </source>
</evidence>
<sequence length="579" mass="64229">MQKYSLRTIFFRCHLHCVSDYFAKFTTLCNLKKSFTMDNAIFRFAKPINEPVKSYAPGTAEKIALKQMLGQLSSEQWDIPLIIGGKEIRTGDTGKVVMPHNHKHVLATYHKAGPKEVQMAIDAAVKAQKEWSDLPWVERASVMMRIAELISTKYRYAVNASVMLGQSKNPMQAEIDAPCELIDFLRFSAFYAGQIYADQPYSDTGILNRMEYRALEGFVFTLTPFNFTSIASNLNLAPAMMGNTAVWKPSTTAIYSNYILMKIFHEAGLPDGVVNFIPGQGSVIGKVVTQSPDLAGFHFTGSTGTFNTLWRAIGENLGTYKSYPRIVGETGGKNFIFVHASAPAEDVATSIVRGAFEYQGQKCSAASRAYIPSCLWANVKERIGAMLQSIRMGDVTDFTNFVNAVIDEASFDNIMDYINYAKQSPDATVLFGGNGDKTEGYYIEPTVIVTTDPAFKTMTEEIFGPVITIYVYDESQYEETLALCDRTSPYGLTGSIFARDRYAIDKAFKLLRYSAGNFYINDKPTGAVIAQQPFGGSRASGTNDKAGGPLNLVRWTNPRTIKETYVSPTHYGYPFLGEK</sequence>
<comment type="catalytic activity">
    <reaction evidence="8">
        <text>L-glutamate 5-semialdehyde + NAD(+) + H2O = L-glutamate + NADH + 2 H(+)</text>
        <dbReference type="Rhea" id="RHEA:30235"/>
        <dbReference type="ChEBI" id="CHEBI:15377"/>
        <dbReference type="ChEBI" id="CHEBI:15378"/>
        <dbReference type="ChEBI" id="CHEBI:29985"/>
        <dbReference type="ChEBI" id="CHEBI:57540"/>
        <dbReference type="ChEBI" id="CHEBI:57945"/>
        <dbReference type="ChEBI" id="CHEBI:58066"/>
        <dbReference type="EC" id="1.2.1.88"/>
    </reaction>
</comment>
<dbReference type="InterPro" id="IPR016161">
    <property type="entry name" value="Ald_DH/histidinol_DH"/>
</dbReference>
<dbReference type="InterPro" id="IPR050485">
    <property type="entry name" value="Proline_metab_enzyme"/>
</dbReference>
<keyword evidence="5" id="KW-0520">NAD</keyword>
<dbReference type="NCBIfam" id="TIGR01236">
    <property type="entry name" value="D1pyr5carbox1"/>
    <property type="match status" value="1"/>
</dbReference>
<dbReference type="PROSITE" id="PS00070">
    <property type="entry name" value="ALDEHYDE_DEHYDR_CYS"/>
    <property type="match status" value="1"/>
</dbReference>
<dbReference type="PANTHER" id="PTHR42862:SF1">
    <property type="entry name" value="DELTA-1-PYRROLINE-5-CARBOXYLATE DEHYDROGENASE 2, ISOFORM A-RELATED"/>
    <property type="match status" value="1"/>
</dbReference>
<protein>
    <recommendedName>
        <fullName evidence="7">L-glutamate gamma-semialdehyde dehydrogenase</fullName>
        <ecNumber evidence="3">1.2.1.88</ecNumber>
    </recommendedName>
    <alternativeName>
        <fullName evidence="7">L-glutamate gamma-semialdehyde dehydrogenase</fullName>
    </alternativeName>
</protein>
<evidence type="ECO:0000256" key="8">
    <source>
        <dbReference type="ARBA" id="ARBA00048142"/>
    </source>
</evidence>
<keyword evidence="6" id="KW-0642">Proline metabolism</keyword>
<organism evidence="10">
    <name type="scientific">bioreactor metagenome</name>
    <dbReference type="NCBI Taxonomy" id="1076179"/>
    <lineage>
        <taxon>unclassified sequences</taxon>
        <taxon>metagenomes</taxon>
        <taxon>ecological metagenomes</taxon>
    </lineage>
</organism>
<evidence type="ECO:0000313" key="10">
    <source>
        <dbReference type="EMBL" id="MPL98658.1"/>
    </source>
</evidence>
<dbReference type="Gene3D" id="3.40.605.10">
    <property type="entry name" value="Aldehyde Dehydrogenase, Chain A, domain 1"/>
    <property type="match status" value="1"/>
</dbReference>
<comment type="pathway">
    <text evidence="1">Amino-acid degradation; L-proline degradation into L-glutamate; L-glutamate from L-proline: step 2/2.</text>
</comment>
<evidence type="ECO:0000256" key="5">
    <source>
        <dbReference type="ARBA" id="ARBA00023027"/>
    </source>
</evidence>
<proteinExistence type="inferred from homology"/>
<name>A0A644W503_9ZZZZ</name>
<dbReference type="UniPathway" id="UPA00261">
    <property type="reaction ID" value="UER00374"/>
</dbReference>
<dbReference type="Pfam" id="PF00171">
    <property type="entry name" value="Aldedh"/>
    <property type="match status" value="1"/>
</dbReference>
<gene>
    <name evidence="10" type="primary">rocA1_4</name>
    <name evidence="10" type="ORF">SDC9_44865</name>
</gene>
<comment type="similarity">
    <text evidence="2">Belongs to the aldehyde dehydrogenase family.</text>
</comment>
<accession>A0A644W503</accession>
<dbReference type="PANTHER" id="PTHR42862">
    <property type="entry name" value="DELTA-1-PYRROLINE-5-CARBOXYLATE DEHYDROGENASE 1, ISOFORM A-RELATED"/>
    <property type="match status" value="1"/>
</dbReference>
<dbReference type="EMBL" id="VSSQ01000620">
    <property type="protein sequence ID" value="MPL98658.1"/>
    <property type="molecule type" value="Genomic_DNA"/>
</dbReference>
<dbReference type="EC" id="1.2.1.88" evidence="3"/>
<dbReference type="CDD" id="cd07123">
    <property type="entry name" value="ALDH_F4-17_P5CDH"/>
    <property type="match status" value="1"/>
</dbReference>
<dbReference type="GO" id="GO:0010133">
    <property type="term" value="P:L-proline catabolic process to L-glutamate"/>
    <property type="evidence" value="ECO:0007669"/>
    <property type="project" value="UniProtKB-UniPathway"/>
</dbReference>
<evidence type="ECO:0000259" key="9">
    <source>
        <dbReference type="Pfam" id="PF00171"/>
    </source>
</evidence>
<dbReference type="FunFam" id="3.40.309.10:FF:000005">
    <property type="entry name" value="1-pyrroline-5-carboxylate dehydrogenase 1"/>
    <property type="match status" value="1"/>
</dbReference>
<reference evidence="10" key="1">
    <citation type="submission" date="2019-08" db="EMBL/GenBank/DDBJ databases">
        <authorList>
            <person name="Kucharzyk K."/>
            <person name="Murdoch R.W."/>
            <person name="Higgins S."/>
            <person name="Loffler F."/>
        </authorList>
    </citation>
    <scope>NUCLEOTIDE SEQUENCE</scope>
</reference>
<dbReference type="GO" id="GO:0009898">
    <property type="term" value="C:cytoplasmic side of plasma membrane"/>
    <property type="evidence" value="ECO:0007669"/>
    <property type="project" value="TreeGrafter"/>
</dbReference>
<evidence type="ECO:0000256" key="7">
    <source>
        <dbReference type="ARBA" id="ARBA00032259"/>
    </source>
</evidence>
<dbReference type="SUPFAM" id="SSF53720">
    <property type="entry name" value="ALDH-like"/>
    <property type="match status" value="1"/>
</dbReference>
<dbReference type="GO" id="GO:0003842">
    <property type="term" value="F:L-glutamate gamma-semialdehyde dehydrogenase activity"/>
    <property type="evidence" value="ECO:0007669"/>
    <property type="project" value="UniProtKB-EC"/>
</dbReference>
<dbReference type="InterPro" id="IPR016163">
    <property type="entry name" value="Ald_DH_C"/>
</dbReference>
<dbReference type="FunFam" id="3.40.605.10:FF:000006">
    <property type="entry name" value="1-pyrroline-5-carboxylate dehydrogenase"/>
    <property type="match status" value="1"/>
</dbReference>
<evidence type="ECO:0000256" key="2">
    <source>
        <dbReference type="ARBA" id="ARBA00009986"/>
    </source>
</evidence>
<evidence type="ECO:0000256" key="6">
    <source>
        <dbReference type="ARBA" id="ARBA00023062"/>
    </source>
</evidence>
<evidence type="ECO:0000256" key="1">
    <source>
        <dbReference type="ARBA" id="ARBA00004786"/>
    </source>
</evidence>
<feature type="domain" description="Aldehyde dehydrogenase" evidence="9">
    <location>
        <begin position="93"/>
        <end position="560"/>
    </location>
</feature>
<dbReference type="InterPro" id="IPR015590">
    <property type="entry name" value="Aldehyde_DH_dom"/>
</dbReference>
<dbReference type="InterPro" id="IPR005931">
    <property type="entry name" value="P5CDH/ALDH4A1"/>
</dbReference>
<dbReference type="Gene3D" id="3.40.309.10">
    <property type="entry name" value="Aldehyde Dehydrogenase, Chain A, domain 2"/>
    <property type="match status" value="1"/>
</dbReference>
<dbReference type="AlphaFoldDB" id="A0A644W503"/>
<keyword evidence="4 10" id="KW-0560">Oxidoreductase</keyword>
<dbReference type="InterPro" id="IPR016160">
    <property type="entry name" value="Ald_DH_CS_CYS"/>
</dbReference>